<evidence type="ECO:0000256" key="1">
    <source>
        <dbReference type="SAM" id="MobiDB-lite"/>
    </source>
</evidence>
<feature type="compositionally biased region" description="Low complexity" evidence="1">
    <location>
        <begin position="275"/>
        <end position="285"/>
    </location>
</feature>
<dbReference type="EnsemblMetazoa" id="ACOM032632-RA">
    <property type="protein sequence ID" value="ACOM032632-PA.1"/>
    <property type="gene ID" value="ACOM032632"/>
</dbReference>
<sequence length="301" mass="30852">MVELIFAIDPIIALALRRCQPLLIHGEIVIVKVGRVRVELRQLRWLNWFVGRGVGLRCIKKGGGPPGAGPGWRGGSGGGGPICTGPGPPRNPCSGEPYEQRCGNAGCIARLLIGVEYGRAASMLYGSKPSGRRFALFSMGGGGAGGGGCDGPGGNRAAGPAFRAPSSEGGGVSSAGGTRNGGAATGEEIIGIGGCILFTSLAGEPVRPPFLPLSSRTRCSWMSSQSPLSAAPNVSSFRASYSSSSEMSSLHRRRCSGECSSAVRRGAAWKNRRASSSSSSSSSFSPGRLVSKPKKESITGL</sequence>
<feature type="region of interest" description="Disordered" evidence="1">
    <location>
        <begin position="151"/>
        <end position="179"/>
    </location>
</feature>
<feature type="compositionally biased region" description="Gly residues" evidence="1">
    <location>
        <begin position="168"/>
        <end position="179"/>
    </location>
</feature>
<proteinExistence type="predicted"/>
<accession>A0A8W7PJ44</accession>
<name>A0A8W7PJ44_ANOCL</name>
<evidence type="ECO:0000313" key="2">
    <source>
        <dbReference type="EnsemblMetazoa" id="ACOM032632-PA.1"/>
    </source>
</evidence>
<feature type="region of interest" description="Disordered" evidence="1">
    <location>
        <begin position="260"/>
        <end position="301"/>
    </location>
</feature>
<dbReference type="AlphaFoldDB" id="A0A8W7PJ44"/>
<reference evidence="2" key="1">
    <citation type="submission" date="2022-08" db="UniProtKB">
        <authorList>
            <consortium name="EnsemblMetazoa"/>
        </authorList>
    </citation>
    <scope>IDENTIFICATION</scope>
</reference>
<organism evidence="2">
    <name type="scientific">Anopheles coluzzii</name>
    <name type="common">African malaria mosquito</name>
    <dbReference type="NCBI Taxonomy" id="1518534"/>
    <lineage>
        <taxon>Eukaryota</taxon>
        <taxon>Metazoa</taxon>
        <taxon>Ecdysozoa</taxon>
        <taxon>Arthropoda</taxon>
        <taxon>Hexapoda</taxon>
        <taxon>Insecta</taxon>
        <taxon>Pterygota</taxon>
        <taxon>Neoptera</taxon>
        <taxon>Endopterygota</taxon>
        <taxon>Diptera</taxon>
        <taxon>Nematocera</taxon>
        <taxon>Culicoidea</taxon>
        <taxon>Culicidae</taxon>
        <taxon>Anophelinae</taxon>
        <taxon>Anopheles</taxon>
    </lineage>
</organism>
<protein>
    <submittedName>
        <fullName evidence="2">Uncharacterized protein</fullName>
    </submittedName>
</protein>
<dbReference type="Proteomes" id="UP000075882">
    <property type="component" value="Unassembled WGS sequence"/>
</dbReference>